<dbReference type="GO" id="GO:0003700">
    <property type="term" value="F:DNA-binding transcription factor activity"/>
    <property type="evidence" value="ECO:0007669"/>
    <property type="project" value="TreeGrafter"/>
</dbReference>
<evidence type="ECO:0000259" key="1">
    <source>
        <dbReference type="PROSITE" id="PS50042"/>
    </source>
</evidence>
<proteinExistence type="predicted"/>
<dbReference type="Pfam" id="PF00027">
    <property type="entry name" value="cNMP_binding"/>
    <property type="match status" value="1"/>
</dbReference>
<dbReference type="Gene3D" id="2.60.120.10">
    <property type="entry name" value="Jelly Rolls"/>
    <property type="match status" value="1"/>
</dbReference>
<gene>
    <name evidence="2" type="ORF">ENQ76_07145</name>
</gene>
<dbReference type="CDD" id="cd00038">
    <property type="entry name" value="CAP_ED"/>
    <property type="match status" value="1"/>
</dbReference>
<dbReference type="InterPro" id="IPR050397">
    <property type="entry name" value="Env_Response_Regulators"/>
</dbReference>
<dbReference type="AlphaFoldDB" id="A0A7C2K0E1"/>
<dbReference type="SMART" id="SM00100">
    <property type="entry name" value="cNMP"/>
    <property type="match status" value="1"/>
</dbReference>
<reference evidence="2" key="1">
    <citation type="journal article" date="2020" name="mSystems">
        <title>Genome- and Community-Level Interaction Insights into Carbon Utilization and Element Cycling Functions of Hydrothermarchaeota in Hydrothermal Sediment.</title>
        <authorList>
            <person name="Zhou Z."/>
            <person name="Liu Y."/>
            <person name="Xu W."/>
            <person name="Pan J."/>
            <person name="Luo Z.H."/>
            <person name="Li M."/>
        </authorList>
    </citation>
    <scope>NUCLEOTIDE SEQUENCE [LARGE SCALE GENOMIC DNA]</scope>
    <source>
        <strain evidence="2">SpSt-339</strain>
    </source>
</reference>
<dbReference type="InterPro" id="IPR018490">
    <property type="entry name" value="cNMP-bd_dom_sf"/>
</dbReference>
<dbReference type="InterPro" id="IPR014710">
    <property type="entry name" value="RmlC-like_jellyroll"/>
</dbReference>
<comment type="caution">
    <text evidence="2">The sequence shown here is derived from an EMBL/GenBank/DDBJ whole genome shotgun (WGS) entry which is preliminary data.</text>
</comment>
<sequence length="163" mass="17816">MSATDRPSSVPFLDALPAATRQQLERLATTRDFPPGTRMFQEGTPHDDIHLIVAGHVRLEMFVPGRGRLPLLTLGPGDLVGWSPLFPGSTMTATAVALEPVRTLSLNGRGVADLCQSDHEVGYHVMRQIVRVLSNRLLATRLQLLDLFTDHQPSTGNPLDSEC</sequence>
<dbReference type="PANTHER" id="PTHR24567">
    <property type="entry name" value="CRP FAMILY TRANSCRIPTIONAL REGULATORY PROTEIN"/>
    <property type="match status" value="1"/>
</dbReference>
<accession>A0A7C2K0E1</accession>
<dbReference type="SUPFAM" id="SSF51206">
    <property type="entry name" value="cAMP-binding domain-like"/>
    <property type="match status" value="1"/>
</dbReference>
<dbReference type="PANTHER" id="PTHR24567:SF74">
    <property type="entry name" value="HTH-TYPE TRANSCRIPTIONAL REGULATOR ARCR"/>
    <property type="match status" value="1"/>
</dbReference>
<organism evidence="2">
    <name type="scientific">Schlesneria paludicola</name>
    <dbReference type="NCBI Taxonomy" id="360056"/>
    <lineage>
        <taxon>Bacteria</taxon>
        <taxon>Pseudomonadati</taxon>
        <taxon>Planctomycetota</taxon>
        <taxon>Planctomycetia</taxon>
        <taxon>Planctomycetales</taxon>
        <taxon>Planctomycetaceae</taxon>
        <taxon>Schlesneria</taxon>
    </lineage>
</organism>
<name>A0A7C2K0E1_9PLAN</name>
<protein>
    <submittedName>
        <fullName evidence="2">Cyclic nucleotide-binding domain-containing protein</fullName>
    </submittedName>
</protein>
<dbReference type="EMBL" id="DSOK01000204">
    <property type="protein sequence ID" value="HEN15227.1"/>
    <property type="molecule type" value="Genomic_DNA"/>
</dbReference>
<dbReference type="GO" id="GO:0005829">
    <property type="term" value="C:cytosol"/>
    <property type="evidence" value="ECO:0007669"/>
    <property type="project" value="TreeGrafter"/>
</dbReference>
<dbReference type="InterPro" id="IPR000595">
    <property type="entry name" value="cNMP-bd_dom"/>
</dbReference>
<feature type="domain" description="Cyclic nucleotide-binding" evidence="1">
    <location>
        <begin position="12"/>
        <end position="107"/>
    </location>
</feature>
<dbReference type="PROSITE" id="PS50042">
    <property type="entry name" value="CNMP_BINDING_3"/>
    <property type="match status" value="1"/>
</dbReference>
<evidence type="ECO:0000313" key="2">
    <source>
        <dbReference type="EMBL" id="HEN15227.1"/>
    </source>
</evidence>